<gene>
    <name evidence="2" type="ORF">BD410DRAFT_285211</name>
</gene>
<dbReference type="AlphaFoldDB" id="A0A4Y7PG99"/>
<dbReference type="Proteomes" id="UP000294933">
    <property type="component" value="Unassembled WGS sequence"/>
</dbReference>
<feature type="region of interest" description="Disordered" evidence="1">
    <location>
        <begin position="1"/>
        <end position="31"/>
    </location>
</feature>
<proteinExistence type="predicted"/>
<organism evidence="2 3">
    <name type="scientific">Rickenella mellea</name>
    <dbReference type="NCBI Taxonomy" id="50990"/>
    <lineage>
        <taxon>Eukaryota</taxon>
        <taxon>Fungi</taxon>
        <taxon>Dikarya</taxon>
        <taxon>Basidiomycota</taxon>
        <taxon>Agaricomycotina</taxon>
        <taxon>Agaricomycetes</taxon>
        <taxon>Hymenochaetales</taxon>
        <taxon>Rickenellaceae</taxon>
        <taxon>Rickenella</taxon>
    </lineage>
</organism>
<evidence type="ECO:0000313" key="3">
    <source>
        <dbReference type="Proteomes" id="UP000294933"/>
    </source>
</evidence>
<evidence type="ECO:0000256" key="1">
    <source>
        <dbReference type="SAM" id="MobiDB-lite"/>
    </source>
</evidence>
<accession>A0A4Y7PG99</accession>
<sequence>MDLNELPYSSQRRRTALHMSKPQQSLTDPKGNPESITWYVYASMPDTISTQTHHFAIILHDVRNTDKFLASECKAFGYRCLCKERQVDQCGIDNFILVGTLESGKKPDFDRIVKTTHVVDAPELSGRFQRASSYPCLFNFQAAITALKAKGIIKWDEHNLSIILAFILEWVVPALDVNLRPPISVALRPIFSELRENATKSLQVKQKTSRRLTYK</sequence>
<reference evidence="2 3" key="1">
    <citation type="submission" date="2018-06" db="EMBL/GenBank/DDBJ databases">
        <title>A transcriptomic atlas of mushroom development highlights an independent origin of complex multicellularity.</title>
        <authorList>
            <consortium name="DOE Joint Genome Institute"/>
            <person name="Krizsan K."/>
            <person name="Almasi E."/>
            <person name="Merenyi Z."/>
            <person name="Sahu N."/>
            <person name="Viragh M."/>
            <person name="Koszo T."/>
            <person name="Mondo S."/>
            <person name="Kiss B."/>
            <person name="Balint B."/>
            <person name="Kues U."/>
            <person name="Barry K."/>
            <person name="Hegedus J.C."/>
            <person name="Henrissat B."/>
            <person name="Johnson J."/>
            <person name="Lipzen A."/>
            <person name="Ohm R."/>
            <person name="Nagy I."/>
            <person name="Pangilinan J."/>
            <person name="Yan J."/>
            <person name="Xiong Y."/>
            <person name="Grigoriev I.V."/>
            <person name="Hibbett D.S."/>
            <person name="Nagy L.G."/>
        </authorList>
    </citation>
    <scope>NUCLEOTIDE SEQUENCE [LARGE SCALE GENOMIC DNA]</scope>
    <source>
        <strain evidence="2 3">SZMC22713</strain>
    </source>
</reference>
<keyword evidence="3" id="KW-1185">Reference proteome</keyword>
<evidence type="ECO:0000313" key="2">
    <source>
        <dbReference type="EMBL" id="TDL14088.1"/>
    </source>
</evidence>
<dbReference type="EMBL" id="ML170394">
    <property type="protein sequence ID" value="TDL14088.1"/>
    <property type="molecule type" value="Genomic_DNA"/>
</dbReference>
<dbReference type="VEuPathDB" id="FungiDB:BD410DRAFT_285211"/>
<name>A0A4Y7PG99_9AGAM</name>
<protein>
    <submittedName>
        <fullName evidence="2">Uncharacterized protein</fullName>
    </submittedName>
</protein>